<dbReference type="PANTHER" id="PTHR30535">
    <property type="entry name" value="VITAMIN B12-BINDING PROTEIN"/>
    <property type="match status" value="1"/>
</dbReference>
<feature type="domain" description="Fe/B12 periplasmic-binding" evidence="1">
    <location>
        <begin position="61"/>
        <end position="315"/>
    </location>
</feature>
<dbReference type="PROSITE" id="PS50983">
    <property type="entry name" value="FE_B12_PBP"/>
    <property type="match status" value="1"/>
</dbReference>
<reference evidence="2 3" key="1">
    <citation type="submission" date="2019-07" db="EMBL/GenBank/DDBJ databases">
        <title>Whole genome shotgun sequence of Gluconobacter kanchanaburiensis NBRC 103587.</title>
        <authorList>
            <person name="Hosoyama A."/>
            <person name="Uohara A."/>
            <person name="Ohji S."/>
            <person name="Ichikawa N."/>
        </authorList>
    </citation>
    <scope>NUCLEOTIDE SEQUENCE [LARGE SCALE GENOMIC DNA]</scope>
    <source>
        <strain evidence="2 3">NBRC 103587</strain>
    </source>
</reference>
<dbReference type="OrthoDB" id="9797736at2"/>
<dbReference type="AlphaFoldDB" id="A0A511BC62"/>
<evidence type="ECO:0000313" key="2">
    <source>
        <dbReference type="EMBL" id="GEK97421.1"/>
    </source>
</evidence>
<accession>A0A511BC62</accession>
<keyword evidence="3" id="KW-1185">Reference proteome</keyword>
<dbReference type="SUPFAM" id="SSF53807">
    <property type="entry name" value="Helical backbone' metal receptor"/>
    <property type="match status" value="1"/>
</dbReference>
<organism evidence="2 3">
    <name type="scientific">Gluconobacter kanchanaburiensis NBRC 103587</name>
    <dbReference type="NCBI Taxonomy" id="1307948"/>
    <lineage>
        <taxon>Bacteria</taxon>
        <taxon>Pseudomonadati</taxon>
        <taxon>Pseudomonadota</taxon>
        <taxon>Alphaproteobacteria</taxon>
        <taxon>Acetobacterales</taxon>
        <taxon>Acetobacteraceae</taxon>
        <taxon>Gluconobacter</taxon>
    </lineage>
</organism>
<gene>
    <name evidence="2" type="primary">hmuT</name>
    <name evidence="2" type="ORF">GKA01_26180</name>
</gene>
<evidence type="ECO:0000259" key="1">
    <source>
        <dbReference type="PROSITE" id="PS50983"/>
    </source>
</evidence>
<evidence type="ECO:0000313" key="3">
    <source>
        <dbReference type="Proteomes" id="UP000321079"/>
    </source>
</evidence>
<protein>
    <submittedName>
        <fullName evidence="2">Hemin ABC transporter substrate-binding protein</fullName>
    </submittedName>
</protein>
<dbReference type="Pfam" id="PF01497">
    <property type="entry name" value="Peripla_BP_2"/>
    <property type="match status" value="1"/>
</dbReference>
<dbReference type="PANTHER" id="PTHR30535:SF4">
    <property type="entry name" value="HEMIN-BINDING PERIPLASMIC PROTEIN HMUT"/>
    <property type="match status" value="1"/>
</dbReference>
<dbReference type="InterPro" id="IPR050902">
    <property type="entry name" value="ABC_Transporter_SBP"/>
</dbReference>
<name>A0A511BC62_9PROT</name>
<dbReference type="Proteomes" id="UP000321079">
    <property type="component" value="Unassembled WGS sequence"/>
</dbReference>
<dbReference type="RefSeq" id="WP_146863976.1">
    <property type="nucleotide sequence ID" value="NZ_BARK01000026.1"/>
</dbReference>
<proteinExistence type="predicted"/>
<sequence length="316" mass="33683">MVTSLSTSPFPHRRPPARRTVIRATLASLVTVSVPWSSAGAAERIITDCRGRKIGLRDTRRIACIGGTITETLYALGAAERIIAVDTTSTWPQDALRDKKSLGYMRMISSEGVLSMRPDLILAMNDSGPPAAMDQIVASGTPVIFVDATPSPEAIIGRTRFLATLLGTMAKGDALCQTIDDRFRALADWRAAHPLTRRVLFVMRMTGGHALAAGSGTAADAVIRLAGALNAGHAMQGYKIVEDEALIGLRPDIVLTMSQDTEAIRAAMLADPGFRLTPAGRNRAIIAMEGERLLGFGPRTPQAALDLAQMIASQPT</sequence>
<comment type="caution">
    <text evidence="2">The sequence shown here is derived from an EMBL/GenBank/DDBJ whole genome shotgun (WGS) entry which is preliminary data.</text>
</comment>
<dbReference type="InterPro" id="IPR002491">
    <property type="entry name" value="ABC_transptr_periplasmic_BD"/>
</dbReference>
<dbReference type="EMBL" id="BJVA01000026">
    <property type="protein sequence ID" value="GEK97421.1"/>
    <property type="molecule type" value="Genomic_DNA"/>
</dbReference>
<dbReference type="Gene3D" id="3.40.50.1980">
    <property type="entry name" value="Nitrogenase molybdenum iron protein domain"/>
    <property type="match status" value="2"/>
</dbReference>